<dbReference type="AlphaFoldDB" id="A0A7Y0AD73"/>
<dbReference type="Proteomes" id="UP000559626">
    <property type="component" value="Unassembled WGS sequence"/>
</dbReference>
<comment type="caution">
    <text evidence="2">The sequence shown here is derived from an EMBL/GenBank/DDBJ whole genome shotgun (WGS) entry which is preliminary data.</text>
</comment>
<keyword evidence="1" id="KW-0472">Membrane</keyword>
<feature type="transmembrane region" description="Helical" evidence="1">
    <location>
        <begin position="6"/>
        <end position="27"/>
    </location>
</feature>
<keyword evidence="1" id="KW-1133">Transmembrane helix</keyword>
<evidence type="ECO:0000313" key="2">
    <source>
        <dbReference type="EMBL" id="NML65027.1"/>
    </source>
</evidence>
<name>A0A7Y0AD73_9BACT</name>
<sequence length="70" mass="7774">MPLIAPEYGTAFYVLSLLLSGGLFFWLRRLFRRRLASEAAVLAATVLASVLAMPFVVFGLVVLFHFLARS</sequence>
<organism evidence="2 3">
    <name type="scientific">Hymenobacter polaris</name>
    <dbReference type="NCBI Taxonomy" id="2682546"/>
    <lineage>
        <taxon>Bacteria</taxon>
        <taxon>Pseudomonadati</taxon>
        <taxon>Bacteroidota</taxon>
        <taxon>Cytophagia</taxon>
        <taxon>Cytophagales</taxon>
        <taxon>Hymenobacteraceae</taxon>
        <taxon>Hymenobacter</taxon>
    </lineage>
</organism>
<feature type="transmembrane region" description="Helical" evidence="1">
    <location>
        <begin position="39"/>
        <end position="67"/>
    </location>
</feature>
<accession>A0A7Y0AD73</accession>
<protein>
    <submittedName>
        <fullName evidence="2">Uncharacterized protein</fullName>
    </submittedName>
</protein>
<keyword evidence="3" id="KW-1185">Reference proteome</keyword>
<evidence type="ECO:0000256" key="1">
    <source>
        <dbReference type="SAM" id="Phobius"/>
    </source>
</evidence>
<dbReference type="RefSeq" id="WP_169530286.1">
    <property type="nucleotide sequence ID" value="NZ_JABBGH010000001.1"/>
</dbReference>
<dbReference type="EMBL" id="JABBGH010000001">
    <property type="protein sequence ID" value="NML65027.1"/>
    <property type="molecule type" value="Genomic_DNA"/>
</dbReference>
<evidence type="ECO:0000313" key="3">
    <source>
        <dbReference type="Proteomes" id="UP000559626"/>
    </source>
</evidence>
<reference evidence="2 3" key="1">
    <citation type="submission" date="2020-04" db="EMBL/GenBank/DDBJ databases">
        <title>Hymenobacter polaris sp. nov., isolated from Arctic soil.</title>
        <authorList>
            <person name="Dahal R.H."/>
        </authorList>
    </citation>
    <scope>NUCLEOTIDE SEQUENCE [LARGE SCALE GENOMIC DNA]</scope>
    <source>
        <strain evidence="2 3">RP-2-7</strain>
    </source>
</reference>
<keyword evidence="1" id="KW-0812">Transmembrane</keyword>
<gene>
    <name evidence="2" type="ORF">HHL22_07385</name>
</gene>
<proteinExistence type="predicted"/>